<keyword evidence="2" id="KW-0732">Signal</keyword>
<feature type="signal peptide" evidence="2">
    <location>
        <begin position="1"/>
        <end position="19"/>
    </location>
</feature>
<proteinExistence type="predicted"/>
<keyword evidence="4" id="KW-1185">Reference proteome</keyword>
<evidence type="ECO:0000256" key="1">
    <source>
        <dbReference type="SAM" id="MobiDB-lite"/>
    </source>
</evidence>
<sequence>MKFFIVVSLLLSTFLAGCAEGKDESAADHEGHTYETTENGDIREETSSLDVQPAFLGEKPEEVQDIYFAASKNKDLLEQMPCYCGCGETAGHRDNYDCFISENHEDGSLVWDDHGTKCGVCLEIAAQAIVDHQDGKSVEDIREDIDEKYEKGYADPTPTPEV</sequence>
<dbReference type="Proteomes" id="UP001596494">
    <property type="component" value="Unassembled WGS sequence"/>
</dbReference>
<evidence type="ECO:0000256" key="2">
    <source>
        <dbReference type="SAM" id="SignalP"/>
    </source>
</evidence>
<comment type="caution">
    <text evidence="3">The sequence shown here is derived from an EMBL/GenBank/DDBJ whole genome shotgun (WGS) entry which is preliminary data.</text>
</comment>
<reference evidence="4" key="1">
    <citation type="journal article" date="2019" name="Int. J. Syst. Evol. Microbiol.">
        <title>The Global Catalogue of Microorganisms (GCM) 10K type strain sequencing project: providing services to taxonomists for standard genome sequencing and annotation.</title>
        <authorList>
            <consortium name="The Broad Institute Genomics Platform"/>
            <consortium name="The Broad Institute Genome Sequencing Center for Infectious Disease"/>
            <person name="Wu L."/>
            <person name="Ma J."/>
        </authorList>
    </citation>
    <scope>NUCLEOTIDE SEQUENCE [LARGE SCALE GENOMIC DNA]</scope>
    <source>
        <strain evidence="4">CCUG 73951</strain>
    </source>
</reference>
<dbReference type="PROSITE" id="PS51257">
    <property type="entry name" value="PROKAR_LIPOPROTEIN"/>
    <property type="match status" value="1"/>
</dbReference>
<evidence type="ECO:0000313" key="3">
    <source>
        <dbReference type="EMBL" id="MFC7321603.1"/>
    </source>
</evidence>
<feature type="region of interest" description="Disordered" evidence="1">
    <location>
        <begin position="26"/>
        <end position="45"/>
    </location>
</feature>
<gene>
    <name evidence="3" type="ORF">ACFQMN_12025</name>
</gene>
<dbReference type="RefSeq" id="WP_390216749.1">
    <property type="nucleotide sequence ID" value="NZ_JAPVRC010000009.1"/>
</dbReference>
<accession>A0ABW2K675</accession>
<dbReference type="EMBL" id="JBHTBY010000010">
    <property type="protein sequence ID" value="MFC7321603.1"/>
    <property type="molecule type" value="Genomic_DNA"/>
</dbReference>
<protein>
    <submittedName>
        <fullName evidence="3">PCYCGC motif-containing (Lipo)protein</fullName>
    </submittedName>
</protein>
<name>A0ABW2K675_9BACI</name>
<dbReference type="Pfam" id="PF13798">
    <property type="entry name" value="PCYCGC"/>
    <property type="match status" value="1"/>
</dbReference>
<organism evidence="3 4">
    <name type="scientific">Halobacillus campisalis</name>
    <dbReference type="NCBI Taxonomy" id="435909"/>
    <lineage>
        <taxon>Bacteria</taxon>
        <taxon>Bacillati</taxon>
        <taxon>Bacillota</taxon>
        <taxon>Bacilli</taxon>
        <taxon>Bacillales</taxon>
        <taxon>Bacillaceae</taxon>
        <taxon>Halobacillus</taxon>
    </lineage>
</organism>
<dbReference type="InterPro" id="IPR025673">
    <property type="entry name" value="PCYCGC"/>
</dbReference>
<feature type="chain" id="PRO_5046203758" evidence="2">
    <location>
        <begin position="20"/>
        <end position="162"/>
    </location>
</feature>
<evidence type="ECO:0000313" key="4">
    <source>
        <dbReference type="Proteomes" id="UP001596494"/>
    </source>
</evidence>